<feature type="transmembrane region" description="Helical" evidence="1">
    <location>
        <begin position="158"/>
        <end position="178"/>
    </location>
</feature>
<dbReference type="EMBL" id="JACOOR010000004">
    <property type="protein sequence ID" value="MBC5659591.1"/>
    <property type="molecule type" value="Genomic_DNA"/>
</dbReference>
<keyword evidence="3" id="KW-1185">Reference proteome</keyword>
<keyword evidence="1" id="KW-1133">Transmembrane helix</keyword>
<organism evidence="2 3">
    <name type="scientific">Anaerosacchariphilus hominis</name>
    <dbReference type="NCBI Taxonomy" id="2763017"/>
    <lineage>
        <taxon>Bacteria</taxon>
        <taxon>Bacillati</taxon>
        <taxon>Bacillota</taxon>
        <taxon>Clostridia</taxon>
        <taxon>Lachnospirales</taxon>
        <taxon>Lachnospiraceae</taxon>
        <taxon>Anaerosacchariphilus</taxon>
    </lineage>
</organism>
<accession>A0A923RMM1</accession>
<proteinExistence type="predicted"/>
<feature type="transmembrane region" description="Helical" evidence="1">
    <location>
        <begin position="97"/>
        <end position="114"/>
    </location>
</feature>
<protein>
    <submittedName>
        <fullName evidence="2">Uncharacterized protein</fullName>
    </submittedName>
</protein>
<dbReference type="RefSeq" id="WP_186871909.1">
    <property type="nucleotide sequence ID" value="NZ_JACOOR010000004.1"/>
</dbReference>
<keyword evidence="1" id="KW-0812">Transmembrane</keyword>
<gene>
    <name evidence="2" type="ORF">H8S44_07400</name>
</gene>
<feature type="transmembrane region" description="Helical" evidence="1">
    <location>
        <begin position="134"/>
        <end position="152"/>
    </location>
</feature>
<dbReference type="Proteomes" id="UP000649345">
    <property type="component" value="Unassembled WGS sequence"/>
</dbReference>
<name>A0A923RMM1_9FIRM</name>
<keyword evidence="1" id="KW-0472">Membrane</keyword>
<sequence length="188" mass="19915">MFQYENAASGLKKMFTAQVGAIICVVLMMIPFIGVIGLIGVFVFAIMSLIGLNSAGKDIEGCKTAFTLTIVQMVIRVIGNLAGTGVFATVFSVVNDILALLIVRAVCLSVAEVMESHNRQDVADTGRSVWKINLGCYVVDIILTILAVIPVLGTVLAVAGSVITVILGLVAGIMYIIFLSKSYKALEN</sequence>
<comment type="caution">
    <text evidence="2">The sequence shown here is derived from an EMBL/GenBank/DDBJ whole genome shotgun (WGS) entry which is preliminary data.</text>
</comment>
<reference evidence="2" key="1">
    <citation type="submission" date="2020-08" db="EMBL/GenBank/DDBJ databases">
        <title>Genome public.</title>
        <authorList>
            <person name="Liu C."/>
            <person name="Sun Q."/>
        </authorList>
    </citation>
    <scope>NUCLEOTIDE SEQUENCE</scope>
    <source>
        <strain evidence="2">NSJ-68</strain>
    </source>
</reference>
<dbReference type="AlphaFoldDB" id="A0A923RMM1"/>
<evidence type="ECO:0000313" key="3">
    <source>
        <dbReference type="Proteomes" id="UP000649345"/>
    </source>
</evidence>
<evidence type="ECO:0000256" key="1">
    <source>
        <dbReference type="SAM" id="Phobius"/>
    </source>
</evidence>
<evidence type="ECO:0000313" key="2">
    <source>
        <dbReference type="EMBL" id="MBC5659591.1"/>
    </source>
</evidence>
<feature type="transmembrane region" description="Helical" evidence="1">
    <location>
        <begin position="20"/>
        <end position="53"/>
    </location>
</feature>